<sequence length="36" mass="4115">DTPGGDGRRSDYDPVFHTHSAYHCRGFLEPDETEHI</sequence>
<feature type="non-terminal residue" evidence="1">
    <location>
        <position position="1"/>
    </location>
</feature>
<reference evidence="1" key="1">
    <citation type="submission" date="2018-05" db="EMBL/GenBank/DDBJ databases">
        <authorList>
            <person name="Lanie J.A."/>
            <person name="Ng W.-L."/>
            <person name="Kazmierczak K.M."/>
            <person name="Andrzejewski T.M."/>
            <person name="Davidsen T.M."/>
            <person name="Wayne K.J."/>
            <person name="Tettelin H."/>
            <person name="Glass J.I."/>
            <person name="Rusch D."/>
            <person name="Podicherti R."/>
            <person name="Tsui H.-C.T."/>
            <person name="Winkler M.E."/>
        </authorList>
    </citation>
    <scope>NUCLEOTIDE SEQUENCE</scope>
</reference>
<dbReference type="EMBL" id="UINC01102973">
    <property type="protein sequence ID" value="SVC64998.1"/>
    <property type="molecule type" value="Genomic_DNA"/>
</dbReference>
<gene>
    <name evidence="1" type="ORF">METZ01_LOCUS317852</name>
</gene>
<evidence type="ECO:0000313" key="1">
    <source>
        <dbReference type="EMBL" id="SVC64998.1"/>
    </source>
</evidence>
<proteinExistence type="predicted"/>
<protein>
    <submittedName>
        <fullName evidence="1">Uncharacterized protein</fullName>
    </submittedName>
</protein>
<accession>A0A382NWX3</accession>
<organism evidence="1">
    <name type="scientific">marine metagenome</name>
    <dbReference type="NCBI Taxonomy" id="408172"/>
    <lineage>
        <taxon>unclassified sequences</taxon>
        <taxon>metagenomes</taxon>
        <taxon>ecological metagenomes</taxon>
    </lineage>
</organism>
<feature type="non-terminal residue" evidence="1">
    <location>
        <position position="36"/>
    </location>
</feature>
<dbReference type="AlphaFoldDB" id="A0A382NWX3"/>
<name>A0A382NWX3_9ZZZZ</name>